<sequence length="367" mass="42938">MEDSRKFDGPRPFRSLDSWFTHEGFLRMVKEEWRELGDVQFLDKMKALSVSVRRWHKQQFGNIAEKIRKFEEEIKKVDDMEVFPTLRFRDGLVNCLEREEAKALEVMPSVEEVKEAVWDCESSKAPRSDRYNINFIKKCWSEIGSKFTTDVMSFFETARLPADSNVTWVALVRKFVGAKEIKDLKPINMLKLKRKASLIIKLYFHKAYDRVKWCFVDTVLEKTGFGSTWRTLVKECIRSASISILVNGLPIKAFKMERELCQGDSLSPFLFVLVVDVLNRMIGEAVRNGQISPLLVGWDDIELSHLQFVDGTLLFCPPEEETVRNYKRLLRCFEIMSGLSINFEKFRWIPVNYSQEWTSRMCQMLGC</sequence>
<dbReference type="AlphaFoldDB" id="A0A6P4CLW5"/>
<accession>A0A6P4CLW5</accession>
<evidence type="ECO:0000313" key="3">
    <source>
        <dbReference type="RefSeq" id="XP_015953797.1"/>
    </source>
</evidence>
<dbReference type="Proteomes" id="UP000515211">
    <property type="component" value="Chromosome 3"/>
</dbReference>
<dbReference type="GeneID" id="107478164"/>
<name>A0A6P4CLW5_ARADU</name>
<keyword evidence="2" id="KW-1185">Reference proteome</keyword>
<dbReference type="InterPro" id="IPR000477">
    <property type="entry name" value="RT_dom"/>
</dbReference>
<feature type="domain" description="Reverse transcriptase" evidence="1">
    <location>
        <begin position="183"/>
        <end position="350"/>
    </location>
</feature>
<dbReference type="InterPro" id="IPR052343">
    <property type="entry name" value="Retrotransposon-Effector_Assoc"/>
</dbReference>
<proteinExistence type="predicted"/>
<reference evidence="2" key="1">
    <citation type="journal article" date="2016" name="Nat. Genet.">
        <title>The genome sequences of Arachis duranensis and Arachis ipaensis, the diploid ancestors of cultivated peanut.</title>
        <authorList>
            <person name="Bertioli D.J."/>
            <person name="Cannon S.B."/>
            <person name="Froenicke L."/>
            <person name="Huang G."/>
            <person name="Farmer A.D."/>
            <person name="Cannon E.K."/>
            <person name="Liu X."/>
            <person name="Gao D."/>
            <person name="Clevenger J."/>
            <person name="Dash S."/>
            <person name="Ren L."/>
            <person name="Moretzsohn M.C."/>
            <person name="Shirasawa K."/>
            <person name="Huang W."/>
            <person name="Vidigal B."/>
            <person name="Abernathy B."/>
            <person name="Chu Y."/>
            <person name="Niederhuth C.E."/>
            <person name="Umale P."/>
            <person name="Araujo A.C."/>
            <person name="Kozik A."/>
            <person name="Kim K.D."/>
            <person name="Burow M.D."/>
            <person name="Varshney R.K."/>
            <person name="Wang X."/>
            <person name="Zhang X."/>
            <person name="Barkley N."/>
            <person name="Guimaraes P.M."/>
            <person name="Isobe S."/>
            <person name="Guo B."/>
            <person name="Liao B."/>
            <person name="Stalker H.T."/>
            <person name="Schmitz R.J."/>
            <person name="Scheffler B.E."/>
            <person name="Leal-Bertioli S.C."/>
            <person name="Xun X."/>
            <person name="Jackson S.A."/>
            <person name="Michelmore R."/>
            <person name="Ozias-Akins P."/>
        </authorList>
    </citation>
    <scope>NUCLEOTIDE SEQUENCE [LARGE SCALE GENOMIC DNA]</scope>
    <source>
        <strain evidence="2">cv. V14167</strain>
    </source>
</reference>
<evidence type="ECO:0000313" key="2">
    <source>
        <dbReference type="Proteomes" id="UP000515211"/>
    </source>
</evidence>
<organism evidence="2 3">
    <name type="scientific">Arachis duranensis</name>
    <name type="common">Wild peanut</name>
    <dbReference type="NCBI Taxonomy" id="130453"/>
    <lineage>
        <taxon>Eukaryota</taxon>
        <taxon>Viridiplantae</taxon>
        <taxon>Streptophyta</taxon>
        <taxon>Embryophyta</taxon>
        <taxon>Tracheophyta</taxon>
        <taxon>Spermatophyta</taxon>
        <taxon>Magnoliopsida</taxon>
        <taxon>eudicotyledons</taxon>
        <taxon>Gunneridae</taxon>
        <taxon>Pentapetalae</taxon>
        <taxon>rosids</taxon>
        <taxon>fabids</taxon>
        <taxon>Fabales</taxon>
        <taxon>Fabaceae</taxon>
        <taxon>Papilionoideae</taxon>
        <taxon>50 kb inversion clade</taxon>
        <taxon>dalbergioids sensu lato</taxon>
        <taxon>Dalbergieae</taxon>
        <taxon>Pterocarpus clade</taxon>
        <taxon>Arachis</taxon>
    </lineage>
</organism>
<evidence type="ECO:0000259" key="1">
    <source>
        <dbReference type="Pfam" id="PF00078"/>
    </source>
</evidence>
<reference evidence="3" key="2">
    <citation type="submission" date="2025-08" db="UniProtKB">
        <authorList>
            <consortium name="RefSeq"/>
        </authorList>
    </citation>
    <scope>IDENTIFICATION</scope>
    <source>
        <tissue evidence="3">Whole plant</tissue>
    </source>
</reference>
<dbReference type="PANTHER" id="PTHR46890">
    <property type="entry name" value="NON-LTR RETROLELEMENT REVERSE TRANSCRIPTASE-LIKE PROTEIN-RELATED"/>
    <property type="match status" value="1"/>
</dbReference>
<dbReference type="Pfam" id="PF00078">
    <property type="entry name" value="RVT_1"/>
    <property type="match status" value="1"/>
</dbReference>
<dbReference type="PANTHER" id="PTHR46890:SF1">
    <property type="entry name" value="REVERSE TRANSCRIPTASE DOMAIN-CONTAINING PROTEIN"/>
    <property type="match status" value="1"/>
</dbReference>
<dbReference type="RefSeq" id="XP_015953797.1">
    <property type="nucleotide sequence ID" value="XM_016098311.1"/>
</dbReference>
<dbReference type="KEGG" id="adu:107478164"/>
<protein>
    <submittedName>
        <fullName evidence="3">Uncharacterized protein LOC107478164</fullName>
    </submittedName>
</protein>
<gene>
    <name evidence="3" type="primary">LOC107478164</name>
</gene>